<dbReference type="RefSeq" id="WP_377493163.1">
    <property type="nucleotide sequence ID" value="NZ_JBHMDO010000017.1"/>
</dbReference>
<dbReference type="EMBL" id="JBHMDO010000017">
    <property type="protein sequence ID" value="MFB9326150.1"/>
    <property type="molecule type" value="Genomic_DNA"/>
</dbReference>
<accession>A0ABV5KLP7</accession>
<dbReference type="Proteomes" id="UP001589747">
    <property type="component" value="Unassembled WGS sequence"/>
</dbReference>
<evidence type="ECO:0008006" key="3">
    <source>
        <dbReference type="Google" id="ProtNLM"/>
    </source>
</evidence>
<reference evidence="1 2" key="1">
    <citation type="submission" date="2024-09" db="EMBL/GenBank/DDBJ databases">
        <authorList>
            <person name="Sun Q."/>
            <person name="Mori K."/>
        </authorList>
    </citation>
    <scope>NUCLEOTIDE SEQUENCE [LARGE SCALE GENOMIC DNA]</scope>
    <source>
        <strain evidence="1 2">TISTR 2452</strain>
    </source>
</reference>
<evidence type="ECO:0000313" key="2">
    <source>
        <dbReference type="Proteomes" id="UP001589747"/>
    </source>
</evidence>
<proteinExistence type="predicted"/>
<name>A0ABV5KLP7_9BACL</name>
<evidence type="ECO:0000313" key="1">
    <source>
        <dbReference type="EMBL" id="MFB9326150.1"/>
    </source>
</evidence>
<gene>
    <name evidence="1" type="ORF">ACFFSY_09525</name>
</gene>
<comment type="caution">
    <text evidence="1">The sequence shown here is derived from an EMBL/GenBank/DDBJ whole genome shotgun (WGS) entry which is preliminary data.</text>
</comment>
<protein>
    <recommendedName>
        <fullName evidence="3">VCBS repeat-containing protein</fullName>
    </recommendedName>
</protein>
<sequence>MEVEEKVVMAMMRDRKLPIALLVCALAATTSCGDNLASNDGIQTGSPPARETAVFESRAATEDEIGVARKRIAELDGRAVLEAAADMKNGQYNELALKLDGQKANLAFFNVLTPGYEPRMFFGDFDGDKQEDLAIVVTAKIGEDERVDEIRAFRTNDLKEINIQDASVAADAKLGQEPWYADAAIGKRRIFRLENGTLVGELSVHDKANKLIGSTIVHYASKEGWLQGGEVVVRTLPDRMPLRYAPMQPAAVRYKLVEASQGLETIRSLAELDAGEVILYRAEGQTEGGFVGYRGESDSTITRIGEIENNVYLEEAFAKTVEVFGREHLRVTWPCGSNCQHSDYAIVEKDGEIRPGLAVDYAAFEVDLDGDGRSEIVTGYGSPVPEMRVIREEKGKLSEAFVNETFGASPYHGVLFEANDRTIQTTAIDTWVTYEFDGLGRLKRLK</sequence>
<keyword evidence="2" id="KW-1185">Reference proteome</keyword>
<organism evidence="1 2">
    <name type="scientific">Paenibacillus aurantiacus</name>
    <dbReference type="NCBI Taxonomy" id="1936118"/>
    <lineage>
        <taxon>Bacteria</taxon>
        <taxon>Bacillati</taxon>
        <taxon>Bacillota</taxon>
        <taxon>Bacilli</taxon>
        <taxon>Bacillales</taxon>
        <taxon>Paenibacillaceae</taxon>
        <taxon>Paenibacillus</taxon>
    </lineage>
</organism>
<dbReference type="PROSITE" id="PS51257">
    <property type="entry name" value="PROKAR_LIPOPROTEIN"/>
    <property type="match status" value="1"/>
</dbReference>